<protein>
    <recommendedName>
        <fullName evidence="3">UFSP1/2/DUB catalytic domain-containing protein</fullName>
    </recommendedName>
</protein>
<evidence type="ECO:0000256" key="2">
    <source>
        <dbReference type="SAM" id="MobiDB-lite"/>
    </source>
</evidence>
<dbReference type="EMBL" id="AMGV01000002">
    <property type="protein sequence ID" value="KEF61655.1"/>
    <property type="molecule type" value="Genomic_DNA"/>
</dbReference>
<dbReference type="GeneID" id="25278161"/>
<accession>A0A072Q175</accession>
<dbReference type="OrthoDB" id="288987at2759"/>
<keyword evidence="1" id="KW-0378">Hydrolase</keyword>
<comment type="caution">
    <text evidence="4">The sequence shown here is derived from an EMBL/GenBank/DDBJ whole genome shotgun (WGS) entry which is preliminary data.</text>
</comment>
<feature type="compositionally biased region" description="Polar residues" evidence="2">
    <location>
        <begin position="214"/>
        <end position="226"/>
    </location>
</feature>
<feature type="compositionally biased region" description="Basic and acidic residues" evidence="2">
    <location>
        <begin position="33"/>
        <end position="49"/>
    </location>
</feature>
<dbReference type="RefSeq" id="XP_013264245.1">
    <property type="nucleotide sequence ID" value="XM_013408791.1"/>
</dbReference>
<dbReference type="STRING" id="1182545.A0A072Q175"/>
<dbReference type="Proteomes" id="UP000027920">
    <property type="component" value="Unassembled WGS sequence"/>
</dbReference>
<feature type="region of interest" description="Disordered" evidence="2">
    <location>
        <begin position="33"/>
        <end position="56"/>
    </location>
</feature>
<dbReference type="Gene3D" id="3.90.70.130">
    <property type="match status" value="1"/>
</dbReference>
<proteinExistence type="predicted"/>
<name>A0A072Q175_9EURO</name>
<dbReference type="AlphaFoldDB" id="A0A072Q175"/>
<organism evidence="4 5">
    <name type="scientific">Exophiala aquamarina CBS 119918</name>
    <dbReference type="NCBI Taxonomy" id="1182545"/>
    <lineage>
        <taxon>Eukaryota</taxon>
        <taxon>Fungi</taxon>
        <taxon>Dikarya</taxon>
        <taxon>Ascomycota</taxon>
        <taxon>Pezizomycotina</taxon>
        <taxon>Eurotiomycetes</taxon>
        <taxon>Chaetothyriomycetidae</taxon>
        <taxon>Chaetothyriales</taxon>
        <taxon>Herpotrichiellaceae</taxon>
        <taxon>Exophiala</taxon>
    </lineage>
</organism>
<keyword evidence="5" id="KW-1185">Reference proteome</keyword>
<evidence type="ECO:0000313" key="5">
    <source>
        <dbReference type="Proteomes" id="UP000027920"/>
    </source>
</evidence>
<evidence type="ECO:0000313" key="4">
    <source>
        <dbReference type="EMBL" id="KEF61655.1"/>
    </source>
</evidence>
<dbReference type="VEuPathDB" id="FungiDB:A1O9_03223"/>
<gene>
    <name evidence="4" type="ORF">A1O9_03223</name>
</gene>
<dbReference type="Pfam" id="PF07910">
    <property type="entry name" value="Peptidase_C78"/>
    <property type="match status" value="1"/>
</dbReference>
<dbReference type="InterPro" id="IPR012462">
    <property type="entry name" value="UFSP1/2_DUB_cat"/>
</dbReference>
<feature type="region of interest" description="Disordered" evidence="2">
    <location>
        <begin position="78"/>
        <end position="115"/>
    </location>
</feature>
<feature type="region of interest" description="Disordered" evidence="2">
    <location>
        <begin position="210"/>
        <end position="230"/>
    </location>
</feature>
<reference evidence="4 5" key="1">
    <citation type="submission" date="2013-03" db="EMBL/GenBank/DDBJ databases">
        <title>The Genome Sequence of Exophiala aquamarina CBS 119918.</title>
        <authorList>
            <consortium name="The Broad Institute Genomics Platform"/>
            <person name="Cuomo C."/>
            <person name="de Hoog S."/>
            <person name="Gorbushina A."/>
            <person name="Walker B."/>
            <person name="Young S.K."/>
            <person name="Zeng Q."/>
            <person name="Gargeya S."/>
            <person name="Fitzgerald M."/>
            <person name="Haas B."/>
            <person name="Abouelleil A."/>
            <person name="Allen A.W."/>
            <person name="Alvarado L."/>
            <person name="Arachchi H.M."/>
            <person name="Berlin A.M."/>
            <person name="Chapman S.B."/>
            <person name="Gainer-Dewar J."/>
            <person name="Goldberg J."/>
            <person name="Griggs A."/>
            <person name="Gujja S."/>
            <person name="Hansen M."/>
            <person name="Howarth C."/>
            <person name="Imamovic A."/>
            <person name="Ireland A."/>
            <person name="Larimer J."/>
            <person name="McCowan C."/>
            <person name="Murphy C."/>
            <person name="Pearson M."/>
            <person name="Poon T.W."/>
            <person name="Priest M."/>
            <person name="Roberts A."/>
            <person name="Saif S."/>
            <person name="Shea T."/>
            <person name="Sisk P."/>
            <person name="Sykes S."/>
            <person name="Wortman J."/>
            <person name="Nusbaum C."/>
            <person name="Birren B."/>
        </authorList>
    </citation>
    <scope>NUCLEOTIDE SEQUENCE [LARGE SCALE GENOMIC DNA]</scope>
    <source>
        <strain evidence="4 5">CBS 119918</strain>
    </source>
</reference>
<sequence>MSFMTFKEYLRCPYCDFGSYDFDGLEAHCQDMHTAQQERTDPRPSHDVHSAPQQGLSDAELAQLLAFEEAGLPSELALHEGSHDPSLNTRREKEGPGRDSSPLSPAQPKDKDGNEHSWVECICGERVHLFELDAHADMHAQESVSGIDIDVSAEAQTAPPLTIKDSPPDPADSFTTNISNSIRNVDKARSPPSIGRKRIPSLKEILLGTPASPKGQSSYKAVSSKQGKTRRLGRAELGPFAHERQMPAWLLRMLQDGAKVTITNRIGADGTLQRVETTANETPGLVPILARLSQLDKTVERAFYCSPGVCHVAKMAREGGFCGYRNIQMLISYIQEAKATGSAHFLGGVPNILKLQDHIEHAWDIGFNSVGRIETGGIKFTRKYIGTPEAQALFMSLDIPCEASAYTTTNSVAALETMLCAVCEHFDDDSTKDMVDKVVITEKPPIYFQHQGHSMTIVGVESRSDGHVNLVVFDPMFNPSSDLKNLALNQTRAFRCNAPERLMRAHRRGERYLSKYRDFELLKLASSTSSSEE</sequence>
<feature type="domain" description="UFSP1/2/DUB catalytic" evidence="3">
    <location>
        <begin position="300"/>
        <end position="522"/>
    </location>
</feature>
<dbReference type="GO" id="GO:0016787">
    <property type="term" value="F:hydrolase activity"/>
    <property type="evidence" value="ECO:0007669"/>
    <property type="project" value="UniProtKB-KW"/>
</dbReference>
<evidence type="ECO:0000256" key="1">
    <source>
        <dbReference type="ARBA" id="ARBA00022801"/>
    </source>
</evidence>
<dbReference type="HOGENOM" id="CLU_013053_3_0_1"/>
<feature type="compositionally biased region" description="Basic and acidic residues" evidence="2">
    <location>
        <begin position="78"/>
        <end position="97"/>
    </location>
</feature>
<evidence type="ECO:0000259" key="3">
    <source>
        <dbReference type="Pfam" id="PF07910"/>
    </source>
</evidence>